<keyword evidence="12" id="KW-0411">Iron-sulfur</keyword>
<evidence type="ECO:0000256" key="4">
    <source>
        <dbReference type="ARBA" id="ARBA00005842"/>
    </source>
</evidence>
<dbReference type="InterPro" id="IPR027417">
    <property type="entry name" value="P-loop_NTPase"/>
</dbReference>
<dbReference type="GO" id="GO:0005524">
    <property type="term" value="F:ATP binding"/>
    <property type="evidence" value="ECO:0007669"/>
    <property type="project" value="UniProtKB-UniRule"/>
</dbReference>
<comment type="function">
    <text evidence="3 14 16">Catalyzes the transfer of a dimethylallyl group onto the adenine at position 37 in tRNAs that read codons beginning with uridine, leading to the formation of N6-(dimethylallyl)adenosine (i(6)A).</text>
</comment>
<comment type="similarity">
    <text evidence="4 14 17">Belongs to the IPP transferase family.</text>
</comment>
<evidence type="ECO:0000256" key="3">
    <source>
        <dbReference type="ARBA" id="ARBA00003213"/>
    </source>
</evidence>
<feature type="domain" description="ATPase BadF/BadG/BcrA/BcrD type" evidence="18">
    <location>
        <begin position="642"/>
        <end position="902"/>
    </location>
</feature>
<dbReference type="Gene3D" id="1.10.287.890">
    <property type="entry name" value="Crystal structure of tRNA isopentenylpyrophosphate transferase (bh2366) domain"/>
    <property type="match status" value="1"/>
</dbReference>
<evidence type="ECO:0000256" key="15">
    <source>
        <dbReference type="RuleBase" id="RU003783"/>
    </source>
</evidence>
<keyword evidence="10 14" id="KW-0460">Magnesium</keyword>
<dbReference type="FunFam" id="1.10.20.140:FF:000001">
    <property type="entry name" value="tRNA dimethylallyltransferase"/>
    <property type="match status" value="1"/>
</dbReference>
<comment type="catalytic activity">
    <reaction evidence="13 14 15">
        <text>adenosine(37) in tRNA + dimethylallyl diphosphate = N(6)-dimethylallyladenosine(37) in tRNA + diphosphate</text>
        <dbReference type="Rhea" id="RHEA:26482"/>
        <dbReference type="Rhea" id="RHEA-COMP:10162"/>
        <dbReference type="Rhea" id="RHEA-COMP:10375"/>
        <dbReference type="ChEBI" id="CHEBI:33019"/>
        <dbReference type="ChEBI" id="CHEBI:57623"/>
        <dbReference type="ChEBI" id="CHEBI:74411"/>
        <dbReference type="ChEBI" id="CHEBI:74415"/>
        <dbReference type="EC" id="2.5.1.75"/>
    </reaction>
</comment>
<feature type="region of interest" description="Interaction with substrate tRNA" evidence="14">
    <location>
        <begin position="40"/>
        <end position="43"/>
    </location>
</feature>
<evidence type="ECO:0000313" key="20">
    <source>
        <dbReference type="Proteomes" id="UP000177701"/>
    </source>
</evidence>
<evidence type="ECO:0000313" key="19">
    <source>
        <dbReference type="EMBL" id="OGD14012.1"/>
    </source>
</evidence>
<dbReference type="GO" id="GO:0052381">
    <property type="term" value="F:tRNA dimethylallyltransferase activity"/>
    <property type="evidence" value="ECO:0007669"/>
    <property type="project" value="UniProtKB-UniRule"/>
</dbReference>
<dbReference type="Pfam" id="PF01869">
    <property type="entry name" value="BcrAD_BadFG"/>
    <property type="match status" value="2"/>
</dbReference>
<dbReference type="STRING" id="1797291.A2V47_08190"/>
<evidence type="ECO:0000256" key="6">
    <source>
        <dbReference type="ARBA" id="ARBA00022694"/>
    </source>
</evidence>
<dbReference type="InterPro" id="IPR018022">
    <property type="entry name" value="IPT"/>
</dbReference>
<dbReference type="SUPFAM" id="SSF53067">
    <property type="entry name" value="Actin-like ATPase domain"/>
    <property type="match status" value="2"/>
</dbReference>
<dbReference type="GO" id="GO:0051536">
    <property type="term" value="F:iron-sulfur cluster binding"/>
    <property type="evidence" value="ECO:0007669"/>
    <property type="project" value="UniProtKB-KW"/>
</dbReference>
<dbReference type="CDD" id="cd24034">
    <property type="entry name" value="ASKHA_NBD_O66634-like_rpt1"/>
    <property type="match status" value="1"/>
</dbReference>
<accession>A0A1F5A615</accession>
<comment type="cofactor">
    <cofactor evidence="1 14">
        <name>Mg(2+)</name>
        <dbReference type="ChEBI" id="CHEBI:18420"/>
    </cofactor>
</comment>
<dbReference type="InterPro" id="IPR043129">
    <property type="entry name" value="ATPase_NBD"/>
</dbReference>
<evidence type="ECO:0000256" key="10">
    <source>
        <dbReference type="ARBA" id="ARBA00022842"/>
    </source>
</evidence>
<keyword evidence="9 14" id="KW-0067">ATP-binding</keyword>
<dbReference type="InterPro" id="IPR008275">
    <property type="entry name" value="CoA_E_activase_dom"/>
</dbReference>
<evidence type="ECO:0000256" key="11">
    <source>
        <dbReference type="ARBA" id="ARBA00023004"/>
    </source>
</evidence>
<keyword evidence="8 14" id="KW-0547">Nucleotide-binding</keyword>
<dbReference type="PANTHER" id="PTHR32329">
    <property type="entry name" value="BIFUNCTIONAL PROTEIN [INCLUDES 2-HYDROXYACYL-COA DEHYDRATASE (N-TER) AND ITS ACTIVATOR DOMAIN (C_TERM)-RELATED"/>
    <property type="match status" value="1"/>
</dbReference>
<dbReference type="Proteomes" id="UP000177701">
    <property type="component" value="Unassembled WGS sequence"/>
</dbReference>
<dbReference type="Gene3D" id="1.10.20.140">
    <property type="match status" value="1"/>
</dbReference>
<dbReference type="AlphaFoldDB" id="A0A1F5A615"/>
<evidence type="ECO:0000256" key="9">
    <source>
        <dbReference type="ARBA" id="ARBA00022840"/>
    </source>
</evidence>
<keyword evidence="6 14" id="KW-0819">tRNA processing</keyword>
<dbReference type="InterPro" id="IPR002731">
    <property type="entry name" value="ATPase_BadF"/>
</dbReference>
<dbReference type="GO" id="GO:0046872">
    <property type="term" value="F:metal ion binding"/>
    <property type="evidence" value="ECO:0007669"/>
    <property type="project" value="UniProtKB-KW"/>
</dbReference>
<evidence type="ECO:0000256" key="14">
    <source>
        <dbReference type="HAMAP-Rule" id="MF_00185"/>
    </source>
</evidence>
<dbReference type="EMBL" id="MEYH01000094">
    <property type="protein sequence ID" value="OGD14012.1"/>
    <property type="molecule type" value="Genomic_DNA"/>
</dbReference>
<evidence type="ECO:0000256" key="17">
    <source>
        <dbReference type="RuleBase" id="RU003785"/>
    </source>
</evidence>
<dbReference type="NCBIfam" id="TIGR00241">
    <property type="entry name" value="CoA_E_activ"/>
    <property type="match status" value="1"/>
</dbReference>
<evidence type="ECO:0000256" key="7">
    <source>
        <dbReference type="ARBA" id="ARBA00022723"/>
    </source>
</evidence>
<dbReference type="Gene3D" id="3.30.420.40">
    <property type="match status" value="4"/>
</dbReference>
<feature type="binding site" evidence="14">
    <location>
        <begin position="16"/>
        <end position="21"/>
    </location>
    <ligand>
        <name>substrate</name>
    </ligand>
</feature>
<comment type="caution">
    <text evidence="19">The sequence shown here is derived from an EMBL/GenBank/DDBJ whole genome shotgun (WGS) entry which is preliminary data.</text>
</comment>
<dbReference type="Gene3D" id="3.40.50.300">
    <property type="entry name" value="P-loop containing nucleotide triphosphate hydrolases"/>
    <property type="match status" value="1"/>
</dbReference>
<reference evidence="19 20" key="1">
    <citation type="journal article" date="2016" name="Nat. Commun.">
        <title>Thousands of microbial genomes shed light on interconnected biogeochemical processes in an aquifer system.</title>
        <authorList>
            <person name="Anantharaman K."/>
            <person name="Brown C.T."/>
            <person name="Hug L.A."/>
            <person name="Sharon I."/>
            <person name="Castelle C.J."/>
            <person name="Probst A.J."/>
            <person name="Thomas B.C."/>
            <person name="Singh A."/>
            <person name="Wilkins M.J."/>
            <person name="Karaoz U."/>
            <person name="Brodie E.L."/>
            <person name="Williams K.H."/>
            <person name="Hubbard S.S."/>
            <person name="Banfield J.F."/>
        </authorList>
    </citation>
    <scope>NUCLEOTIDE SEQUENCE [LARGE SCALE GENOMIC DNA]</scope>
</reference>
<evidence type="ECO:0000256" key="2">
    <source>
        <dbReference type="ARBA" id="ARBA00001966"/>
    </source>
</evidence>
<comment type="subunit">
    <text evidence="14">Monomer.</text>
</comment>
<evidence type="ECO:0000256" key="13">
    <source>
        <dbReference type="ARBA" id="ARBA00049563"/>
    </source>
</evidence>
<evidence type="ECO:0000256" key="5">
    <source>
        <dbReference type="ARBA" id="ARBA00022679"/>
    </source>
</evidence>
<evidence type="ECO:0000256" key="16">
    <source>
        <dbReference type="RuleBase" id="RU003784"/>
    </source>
</evidence>
<evidence type="ECO:0000256" key="8">
    <source>
        <dbReference type="ARBA" id="ARBA00022741"/>
    </source>
</evidence>
<keyword evidence="7" id="KW-0479">Metal-binding</keyword>
<protein>
    <recommendedName>
        <fullName evidence="14">tRNA dimethylallyltransferase</fullName>
        <ecNumber evidence="14">2.5.1.75</ecNumber>
    </recommendedName>
    <alternativeName>
        <fullName evidence="14">Dimethylallyl diphosphate:tRNA dimethylallyltransferase</fullName>
        <shortName evidence="14">DMAPP:tRNA dimethylallyltransferase</shortName>
        <shortName evidence="14">DMATase</shortName>
    </alternativeName>
    <alternativeName>
        <fullName evidence="14">Isopentenyl-diphosphate:tRNA isopentenyltransferase</fullName>
        <shortName evidence="14">IPP transferase</shortName>
        <shortName evidence="14">IPPT</shortName>
        <shortName evidence="14">IPTase</shortName>
    </alternativeName>
</protein>
<evidence type="ECO:0000256" key="1">
    <source>
        <dbReference type="ARBA" id="ARBA00001946"/>
    </source>
</evidence>
<feature type="site" description="Interaction with substrate tRNA" evidence="14">
    <location>
        <position position="106"/>
    </location>
</feature>
<feature type="binding site" evidence="14">
    <location>
        <begin position="14"/>
        <end position="21"/>
    </location>
    <ligand>
        <name>ATP</name>
        <dbReference type="ChEBI" id="CHEBI:30616"/>
    </ligand>
</feature>
<gene>
    <name evidence="14" type="primary">miaA</name>
    <name evidence="19" type="ORF">A2V47_08190</name>
</gene>
<keyword evidence="5 14" id="KW-0808">Transferase</keyword>
<feature type="domain" description="ATPase BadF/BadG/BcrA/BcrD type" evidence="18">
    <location>
        <begin position="328"/>
        <end position="589"/>
    </location>
</feature>
<dbReference type="EC" id="2.5.1.75" evidence="14"/>
<comment type="caution">
    <text evidence="14">Lacks conserved residue(s) required for the propagation of feature annotation.</text>
</comment>
<dbReference type="InterPro" id="IPR051805">
    <property type="entry name" value="Dehydratase_Activator_Redct"/>
</dbReference>
<evidence type="ECO:0000256" key="12">
    <source>
        <dbReference type="ARBA" id="ARBA00023014"/>
    </source>
</evidence>
<dbReference type="HAMAP" id="MF_00185">
    <property type="entry name" value="IPP_trans"/>
    <property type="match status" value="1"/>
</dbReference>
<feature type="site" description="Interaction with substrate tRNA" evidence="14">
    <location>
        <position position="128"/>
    </location>
</feature>
<dbReference type="NCBIfam" id="TIGR00174">
    <property type="entry name" value="miaA"/>
    <property type="match status" value="1"/>
</dbReference>
<dbReference type="SUPFAM" id="SSF52540">
    <property type="entry name" value="P-loop containing nucleoside triphosphate hydrolases"/>
    <property type="match status" value="2"/>
</dbReference>
<dbReference type="Pfam" id="PF01715">
    <property type="entry name" value="IPPT"/>
    <property type="match status" value="1"/>
</dbReference>
<dbReference type="GO" id="GO:0008033">
    <property type="term" value="P:tRNA processing"/>
    <property type="evidence" value="ECO:0007669"/>
    <property type="project" value="UniProtKB-UniRule"/>
</dbReference>
<keyword evidence="11" id="KW-0408">Iron</keyword>
<name>A0A1F5A615_9BACT</name>
<dbReference type="PANTHER" id="PTHR32329:SF7">
    <property type="entry name" value="ACTIVATOR OF 2-HYDROXYACYL-COA-HYDRATASE"/>
    <property type="match status" value="1"/>
</dbReference>
<organism evidence="19 20">
    <name type="scientific">Candidatus Sediminicultor quintus</name>
    <dbReference type="NCBI Taxonomy" id="1797291"/>
    <lineage>
        <taxon>Bacteria</taxon>
        <taxon>Pseudomonadati</taxon>
        <taxon>Atribacterota</taxon>
        <taxon>Candidatus Phoenicimicrobiia</taxon>
        <taxon>Candidatus Pheonicimicrobiales</taxon>
        <taxon>Candidatus Phoenicimicrobiaceae</taxon>
        <taxon>Candidatus Sediminicultor</taxon>
    </lineage>
</organism>
<sequence>MINNKDNNLLILIGPTGVGKTDISIKLAQIITDVEIISADSMQIYKYMDIGTAKPDKSILNTIKHHMVDIVDPAENFDVIQYSKLAVKIILDVFKRGKIPILAGGSGLYISSIINPLFTGPDRNIEYRNTLEEEEKIHGKKYLYDRLSKIDPISASRIKPNDLRRIIRALEVYKSTGKTISYLQKISSNNNAKINYQIIGFKRNRENLYQRINLRVDRMIKDGFIEEVKMLRYKGCKENLNSMQGLGYKQINKYLNGVYSKEEAINLIKIETRHYAKRQMTWFKNKIKDIEWIDLDRSSENEAISKLKKILQKKVISKLKFPLNMKRIGIDMGSDNLKAVVIEGKNITSYLKKIDGKPIYALKETLDEIITKHSNEAYLGITGVNSISLSDVLNEKQMINESIAIKRGIASLDLDIKENEKFAVIDVGASNQRCYEFEKDTNSGKYILENHYLQNKCGAGSGMLLEHMAKRFEYGSIGELSNVANQTEKTIKLSAKCGVFRESDVVHQQQKGTSKEVLAASLYRASADSFKTILSNGTMPEGRVILIGGLSLSKAFVKHLIDVCKISSERVIIPKQGLHIGAIGAAIYGQQVCLNDIIKKIEKKLTRPFNYESQGPLIFKKSKIIKPKEDWPYGADIPLACLGIDIGSVSTKAALIAEINGKFLLLAYHYRRTEIDPVGAAIDVINKVYNQVTERGYKIKKVVAGTTGSGRQLTGFIVGASKEHIVDEITAQAAGITTFYPQKEFSIIEFGGQDSKFINIDQGVVVDFAMNNACAAGTGALLEKYAMRRGIAIEDFGDIALKANNPPAIDSTCAVLSEQSIIKYEQNNVSLENLCAALTLATARNYLAKVVSGLEIKEKVVFQGATAFNLGQVAALETILGKGIIVPPWPHITGAIGAAKYAYDTSNLGNFRGFKKILNLKYNVGPYECINKDCGNDCNITRAEIKGKEKMFYFIGDRCQRYSAKKDEKQIKPPNLFKERQKIMEEICK</sequence>
<evidence type="ECO:0000259" key="18">
    <source>
        <dbReference type="Pfam" id="PF01869"/>
    </source>
</evidence>
<proteinExistence type="inferred from homology"/>
<comment type="cofactor">
    <cofactor evidence="2">
        <name>[4Fe-4S] cluster</name>
        <dbReference type="ChEBI" id="CHEBI:49883"/>
    </cofactor>
</comment>